<dbReference type="Pfam" id="PF07238">
    <property type="entry name" value="PilZ"/>
    <property type="match status" value="1"/>
</dbReference>
<keyword evidence="3" id="KW-1185">Reference proteome</keyword>
<evidence type="ECO:0000313" key="3">
    <source>
        <dbReference type="Proteomes" id="UP000243904"/>
    </source>
</evidence>
<sequence>MSKPTKHSKREVRRIRRLSAWITVQGRLNSECQVLDVSKGGAKIVTPTPAAVPDQFQLSFFQGDQPRSCEVIWRHGKVLGVKFAQ</sequence>
<organism evidence="2 3">
    <name type="scientific">Bradyrhizobium canariense</name>
    <dbReference type="NCBI Taxonomy" id="255045"/>
    <lineage>
        <taxon>Bacteria</taxon>
        <taxon>Pseudomonadati</taxon>
        <taxon>Pseudomonadota</taxon>
        <taxon>Alphaproteobacteria</taxon>
        <taxon>Hyphomicrobiales</taxon>
        <taxon>Nitrobacteraceae</taxon>
        <taxon>Bradyrhizobium</taxon>
    </lineage>
</organism>
<dbReference type="Proteomes" id="UP000243904">
    <property type="component" value="Chromosome I"/>
</dbReference>
<protein>
    <submittedName>
        <fullName evidence="2">PilZ domain-containing protein</fullName>
    </submittedName>
</protein>
<dbReference type="SUPFAM" id="SSF141371">
    <property type="entry name" value="PilZ domain-like"/>
    <property type="match status" value="1"/>
</dbReference>
<name>A0A1H1QD96_9BRAD</name>
<evidence type="ECO:0000259" key="1">
    <source>
        <dbReference type="Pfam" id="PF07238"/>
    </source>
</evidence>
<dbReference type="AlphaFoldDB" id="A0A1H1QD96"/>
<feature type="domain" description="PilZ" evidence="1">
    <location>
        <begin position="13"/>
        <end position="83"/>
    </location>
</feature>
<accession>A0A1H1QD96</accession>
<proteinExistence type="predicted"/>
<dbReference type="Gene3D" id="2.40.10.220">
    <property type="entry name" value="predicted glycosyltransferase like domains"/>
    <property type="match status" value="1"/>
</dbReference>
<dbReference type="InterPro" id="IPR009875">
    <property type="entry name" value="PilZ_domain"/>
</dbReference>
<evidence type="ECO:0000313" key="2">
    <source>
        <dbReference type="EMBL" id="SDS21395.1"/>
    </source>
</evidence>
<dbReference type="GO" id="GO:0035438">
    <property type="term" value="F:cyclic-di-GMP binding"/>
    <property type="evidence" value="ECO:0007669"/>
    <property type="project" value="InterPro"/>
</dbReference>
<reference evidence="3" key="1">
    <citation type="submission" date="2016-10" db="EMBL/GenBank/DDBJ databases">
        <authorList>
            <person name="Varghese N."/>
            <person name="Submissions S."/>
        </authorList>
    </citation>
    <scope>NUCLEOTIDE SEQUENCE [LARGE SCALE GENOMIC DNA]</scope>
    <source>
        <strain evidence="3">GAS369</strain>
    </source>
</reference>
<dbReference type="RefSeq" id="WP_157809912.1">
    <property type="nucleotide sequence ID" value="NZ_LT629750.1"/>
</dbReference>
<dbReference type="EMBL" id="LT629750">
    <property type="protein sequence ID" value="SDS21395.1"/>
    <property type="molecule type" value="Genomic_DNA"/>
</dbReference>
<gene>
    <name evidence="2" type="ORF">SAMN05444158_1363</name>
</gene>